<dbReference type="InterPro" id="IPR004401">
    <property type="entry name" value="YbaB/EbfC"/>
</dbReference>
<name>A0A917U359_9ACTN</name>
<sequence length="145" mass="15328">MDASFDGAADAAEEWTHAWAASVSERAEQAQAMSQRIAQLSVSATGADGAVRVTVAGSGVVTDLRVGDRLSSWSGARVAAEIMTTMRRAQGRLAGAVAEIAAQTVGAGSETARAVVTSYAERFPEVDDDHEEGLRSDFRRQRDGW</sequence>
<dbReference type="Proteomes" id="UP000608890">
    <property type="component" value="Unassembled WGS sequence"/>
</dbReference>
<reference evidence="2" key="1">
    <citation type="journal article" date="2014" name="Int. J. Syst. Evol. Microbiol.">
        <title>Complete genome sequence of Corynebacterium casei LMG S-19264T (=DSM 44701T), isolated from a smear-ripened cheese.</title>
        <authorList>
            <consortium name="US DOE Joint Genome Institute (JGI-PGF)"/>
            <person name="Walter F."/>
            <person name="Albersmeier A."/>
            <person name="Kalinowski J."/>
            <person name="Ruckert C."/>
        </authorList>
    </citation>
    <scope>NUCLEOTIDE SEQUENCE</scope>
    <source>
        <strain evidence="2">CGMCC 4.7312</strain>
    </source>
</reference>
<protein>
    <recommendedName>
        <fullName evidence="4">YbaB/EbfC DNA-binding family protein</fullName>
    </recommendedName>
</protein>
<dbReference type="RefSeq" id="WP_189046700.1">
    <property type="nucleotide sequence ID" value="NZ_BMNB01000020.1"/>
</dbReference>
<keyword evidence="3" id="KW-1185">Reference proteome</keyword>
<evidence type="ECO:0000313" key="3">
    <source>
        <dbReference type="Proteomes" id="UP000608890"/>
    </source>
</evidence>
<dbReference type="AlphaFoldDB" id="A0A917U359"/>
<proteinExistence type="predicted"/>
<feature type="compositionally biased region" description="Basic and acidic residues" evidence="1">
    <location>
        <begin position="132"/>
        <end position="145"/>
    </location>
</feature>
<dbReference type="Gene3D" id="3.30.1310.10">
    <property type="entry name" value="Nucleoid-associated protein YbaB-like domain"/>
    <property type="match status" value="1"/>
</dbReference>
<gene>
    <name evidence="2" type="ORF">GCM10011608_40640</name>
</gene>
<feature type="region of interest" description="Disordered" evidence="1">
    <location>
        <begin position="125"/>
        <end position="145"/>
    </location>
</feature>
<comment type="caution">
    <text evidence="2">The sequence shown here is derived from an EMBL/GenBank/DDBJ whole genome shotgun (WGS) entry which is preliminary data.</text>
</comment>
<dbReference type="SUPFAM" id="SSF82607">
    <property type="entry name" value="YbaB-like"/>
    <property type="match status" value="1"/>
</dbReference>
<evidence type="ECO:0000256" key="1">
    <source>
        <dbReference type="SAM" id="MobiDB-lite"/>
    </source>
</evidence>
<evidence type="ECO:0000313" key="2">
    <source>
        <dbReference type="EMBL" id="GGM51603.1"/>
    </source>
</evidence>
<accession>A0A917U359</accession>
<reference evidence="2" key="2">
    <citation type="submission" date="2020-09" db="EMBL/GenBank/DDBJ databases">
        <authorList>
            <person name="Sun Q."/>
            <person name="Zhou Y."/>
        </authorList>
    </citation>
    <scope>NUCLEOTIDE SEQUENCE</scope>
    <source>
        <strain evidence="2">CGMCC 4.7312</strain>
    </source>
</reference>
<organism evidence="2 3">
    <name type="scientific">Micromonospora sonchi</name>
    <dbReference type="NCBI Taxonomy" id="1763543"/>
    <lineage>
        <taxon>Bacteria</taxon>
        <taxon>Bacillati</taxon>
        <taxon>Actinomycetota</taxon>
        <taxon>Actinomycetes</taxon>
        <taxon>Micromonosporales</taxon>
        <taxon>Micromonosporaceae</taxon>
        <taxon>Micromonospora</taxon>
    </lineage>
</organism>
<dbReference type="GO" id="GO:0003677">
    <property type="term" value="F:DNA binding"/>
    <property type="evidence" value="ECO:0007669"/>
    <property type="project" value="InterPro"/>
</dbReference>
<evidence type="ECO:0008006" key="4">
    <source>
        <dbReference type="Google" id="ProtNLM"/>
    </source>
</evidence>
<dbReference type="EMBL" id="BMNB01000020">
    <property type="protein sequence ID" value="GGM51603.1"/>
    <property type="molecule type" value="Genomic_DNA"/>
</dbReference>
<dbReference type="InterPro" id="IPR036894">
    <property type="entry name" value="YbaB-like_sf"/>
</dbReference>
<dbReference type="Pfam" id="PF02575">
    <property type="entry name" value="YbaB_DNA_bd"/>
    <property type="match status" value="1"/>
</dbReference>